<protein>
    <submittedName>
        <fullName evidence="1">Uncharacterized protein</fullName>
    </submittedName>
</protein>
<organism evidence="1">
    <name type="scientific">Anguilla anguilla</name>
    <name type="common">European freshwater eel</name>
    <name type="synonym">Muraena anguilla</name>
    <dbReference type="NCBI Taxonomy" id="7936"/>
    <lineage>
        <taxon>Eukaryota</taxon>
        <taxon>Metazoa</taxon>
        <taxon>Chordata</taxon>
        <taxon>Craniata</taxon>
        <taxon>Vertebrata</taxon>
        <taxon>Euteleostomi</taxon>
        <taxon>Actinopterygii</taxon>
        <taxon>Neopterygii</taxon>
        <taxon>Teleostei</taxon>
        <taxon>Anguilliformes</taxon>
        <taxon>Anguillidae</taxon>
        <taxon>Anguilla</taxon>
    </lineage>
</organism>
<evidence type="ECO:0000313" key="1">
    <source>
        <dbReference type="EMBL" id="JAH75638.1"/>
    </source>
</evidence>
<sequence length="34" mass="3761">MTEYSATSPAGGLKITVHYCCTRRRIQHLIGPSL</sequence>
<name>A0A0E9VEK9_ANGAN</name>
<dbReference type="AlphaFoldDB" id="A0A0E9VEK9"/>
<reference evidence="1" key="2">
    <citation type="journal article" date="2015" name="Fish Shellfish Immunol.">
        <title>Early steps in the European eel (Anguilla anguilla)-Vibrio vulnificus interaction in the gills: Role of the RtxA13 toxin.</title>
        <authorList>
            <person name="Callol A."/>
            <person name="Pajuelo D."/>
            <person name="Ebbesson L."/>
            <person name="Teles M."/>
            <person name="MacKenzie S."/>
            <person name="Amaro C."/>
        </authorList>
    </citation>
    <scope>NUCLEOTIDE SEQUENCE</scope>
</reference>
<dbReference type="EMBL" id="GBXM01032939">
    <property type="protein sequence ID" value="JAH75638.1"/>
    <property type="molecule type" value="Transcribed_RNA"/>
</dbReference>
<proteinExistence type="predicted"/>
<reference evidence="1" key="1">
    <citation type="submission" date="2014-11" db="EMBL/GenBank/DDBJ databases">
        <authorList>
            <person name="Amaro Gonzalez C."/>
        </authorList>
    </citation>
    <scope>NUCLEOTIDE SEQUENCE</scope>
</reference>
<accession>A0A0E9VEK9</accession>